<keyword evidence="1" id="KW-0689">Ribosomal protein</keyword>
<geneLocation type="mitochondrion" evidence="1"/>
<accession>A0A8K1SP87</accession>
<keyword evidence="1" id="KW-0687">Ribonucleoprotein</keyword>
<protein>
    <submittedName>
        <fullName evidence="1">Ribosomal protein S3</fullName>
    </submittedName>
</protein>
<keyword evidence="1" id="KW-0496">Mitochondrion</keyword>
<organism evidence="1">
    <name type="scientific">Leptogium corticola</name>
    <dbReference type="NCBI Taxonomy" id="586073"/>
    <lineage>
        <taxon>Eukaryota</taxon>
        <taxon>Fungi</taxon>
        <taxon>Dikarya</taxon>
        <taxon>Ascomycota</taxon>
        <taxon>Pezizomycotina</taxon>
        <taxon>Lecanoromycetes</taxon>
        <taxon>OSLEUM clade</taxon>
        <taxon>Lecanoromycetidae</taxon>
        <taxon>Peltigerales</taxon>
        <taxon>Collematineae</taxon>
        <taxon>Collemataceae</taxon>
        <taxon>Leptogium</taxon>
    </lineage>
</organism>
<name>A0A8K1SP87_9LECA</name>
<dbReference type="GO" id="GO:0005840">
    <property type="term" value="C:ribosome"/>
    <property type="evidence" value="ECO:0007669"/>
    <property type="project" value="UniProtKB-KW"/>
</dbReference>
<gene>
    <name evidence="1" type="primary">rps3</name>
</gene>
<proteinExistence type="predicted"/>
<dbReference type="AlphaFoldDB" id="A0A8K1SP87"/>
<sequence>MLKIFNKLKKNFYNVNCATPIKNNKAGIPRHYPPANKEWFNSIYAYNFNTIKLLPTMDKVILRFIKSYFNLYSRKLENKVRFNKFRTRFIRFRRLSINRILISKAELKHTSEKVIITIYIYNRQKKYYLNKLKTIKTLLKIFFKKCLYKEILSLYFYQILSLNKSKFKHSYIFHLTNLIETFYKKKVDYNLVILKYLYLNSYIFTQTVVTKLRNKYNKLIRVLIKSLFKFTVPAIDLLAMYEEMYNKKRKIQNLTISDFLEINNNRGKNPHDSLDFILYKMYTEKEKLFFKNLQLVKNYNNNYMVNNVTNIVLRFIKHKSVSGIRLEAAGRLTRRYRADKSVYKVRYKGNLRNIDSSLKKLSSVLLRGHAKSGLQHTKLKSWRRIGSFGIKGWVNSN</sequence>
<dbReference type="EMBL" id="MK307887">
    <property type="protein sequence ID" value="UFP91265.1"/>
    <property type="molecule type" value="Genomic_DNA"/>
</dbReference>
<reference evidence="1" key="1">
    <citation type="submission" date="2018-12" db="EMBL/GenBank/DDBJ databases">
        <title>Complete annotated mitchondrial genome of the lichenized fungus Leptogium corticola.</title>
        <authorList>
            <person name="Cohen A.R."/>
            <person name="Kane N.C."/>
            <person name="Keepers K.G."/>
            <person name="Pogoda C.S."/>
            <person name="Lendemer J.C."/>
            <person name="Tripp E.A."/>
            <person name="Bailey D.W."/>
            <person name="Mak J."/>
        </authorList>
    </citation>
    <scope>NUCLEOTIDE SEQUENCE</scope>
</reference>
<evidence type="ECO:0000313" key="1">
    <source>
        <dbReference type="EMBL" id="UFP91265.1"/>
    </source>
</evidence>